<dbReference type="Proteomes" id="UP001516400">
    <property type="component" value="Unassembled WGS sequence"/>
</dbReference>
<evidence type="ECO:0000256" key="1">
    <source>
        <dbReference type="SAM" id="MobiDB-lite"/>
    </source>
</evidence>
<organism evidence="2 3">
    <name type="scientific">Cryptolaemus montrouzieri</name>
    <dbReference type="NCBI Taxonomy" id="559131"/>
    <lineage>
        <taxon>Eukaryota</taxon>
        <taxon>Metazoa</taxon>
        <taxon>Ecdysozoa</taxon>
        <taxon>Arthropoda</taxon>
        <taxon>Hexapoda</taxon>
        <taxon>Insecta</taxon>
        <taxon>Pterygota</taxon>
        <taxon>Neoptera</taxon>
        <taxon>Endopterygota</taxon>
        <taxon>Coleoptera</taxon>
        <taxon>Polyphaga</taxon>
        <taxon>Cucujiformia</taxon>
        <taxon>Coccinelloidea</taxon>
        <taxon>Coccinellidae</taxon>
        <taxon>Scymninae</taxon>
        <taxon>Scymnini</taxon>
        <taxon>Cryptolaemus</taxon>
    </lineage>
</organism>
<feature type="region of interest" description="Disordered" evidence="1">
    <location>
        <begin position="1"/>
        <end position="55"/>
    </location>
</feature>
<protein>
    <submittedName>
        <fullName evidence="2">Uncharacterized protein</fullName>
    </submittedName>
</protein>
<dbReference type="AlphaFoldDB" id="A0ABD2NR60"/>
<evidence type="ECO:0000313" key="3">
    <source>
        <dbReference type="Proteomes" id="UP001516400"/>
    </source>
</evidence>
<proteinExistence type="predicted"/>
<gene>
    <name evidence="2" type="ORF">HHI36_004347</name>
</gene>
<name>A0ABD2NR60_9CUCU</name>
<accession>A0ABD2NR60</accession>
<sequence>MINPCPSRKLDHPNSKSGSLAPEDQIADEQPSGIQILGDRFDNSRSSSVSSSQNKMNKVVELYDEFEPSKIIDLIDVSNLWEFISPHVRCKGCSEEIKLFVEKKLGATSKLILRFSNAKKIDNTNRENKALKFYDLSFRIVYAFQNIGLDATSA</sequence>
<reference evidence="2 3" key="1">
    <citation type="journal article" date="2021" name="BMC Biol.">
        <title>Horizontally acquired antibacterial genes associated with adaptive radiation of ladybird beetles.</title>
        <authorList>
            <person name="Li H.S."/>
            <person name="Tang X.F."/>
            <person name="Huang Y.H."/>
            <person name="Xu Z.Y."/>
            <person name="Chen M.L."/>
            <person name="Du X.Y."/>
            <person name="Qiu B.Y."/>
            <person name="Chen P.T."/>
            <person name="Zhang W."/>
            <person name="Slipinski A."/>
            <person name="Escalona H.E."/>
            <person name="Waterhouse R.M."/>
            <person name="Zwick A."/>
            <person name="Pang H."/>
        </authorList>
    </citation>
    <scope>NUCLEOTIDE SEQUENCE [LARGE SCALE GENOMIC DNA]</scope>
    <source>
        <strain evidence="2">SYSU2018</strain>
    </source>
</reference>
<evidence type="ECO:0000313" key="2">
    <source>
        <dbReference type="EMBL" id="KAL3281125.1"/>
    </source>
</evidence>
<dbReference type="EMBL" id="JABFTP020000144">
    <property type="protein sequence ID" value="KAL3281125.1"/>
    <property type="molecule type" value="Genomic_DNA"/>
</dbReference>
<keyword evidence="3" id="KW-1185">Reference proteome</keyword>
<comment type="caution">
    <text evidence="2">The sequence shown here is derived from an EMBL/GenBank/DDBJ whole genome shotgun (WGS) entry which is preliminary data.</text>
</comment>